<dbReference type="Pfam" id="PF18134">
    <property type="entry name" value="AGS_C"/>
    <property type="match status" value="1"/>
</dbReference>
<organism evidence="2 3">
    <name type="scientific">Streptomyces filamentosus NRRL 15998</name>
    <dbReference type="NCBI Taxonomy" id="457431"/>
    <lineage>
        <taxon>Bacteria</taxon>
        <taxon>Bacillati</taxon>
        <taxon>Actinomycetota</taxon>
        <taxon>Actinomycetes</taxon>
        <taxon>Kitasatosporales</taxon>
        <taxon>Streptomycetaceae</taxon>
        <taxon>Streptomyces</taxon>
    </lineage>
</organism>
<dbReference type="AlphaFoldDB" id="D6AVD8"/>
<proteinExistence type="predicted"/>
<evidence type="ECO:0000313" key="2">
    <source>
        <dbReference type="EMBL" id="EFE78386.2"/>
    </source>
</evidence>
<gene>
    <name evidence="2" type="ORF">SSGG_05753</name>
</gene>
<protein>
    <recommendedName>
        <fullName evidence="1">Adenylyl/Guanylyl and SMODS C-terminal sensor domain-containing protein</fullName>
    </recommendedName>
</protein>
<reference evidence="3" key="1">
    <citation type="submission" date="2008-10" db="EMBL/GenBank/DDBJ databases">
        <authorList>
            <person name="Molnar K."/>
        </authorList>
    </citation>
    <scope>NUCLEOTIDE SEQUENCE [LARGE SCALE GENOMIC DNA]</scope>
    <source>
        <strain evidence="3">NRRL 15998</strain>
    </source>
</reference>
<evidence type="ECO:0000313" key="3">
    <source>
        <dbReference type="Proteomes" id="UP000003986"/>
    </source>
</evidence>
<dbReference type="InterPro" id="IPR040511">
    <property type="entry name" value="AGS_C"/>
</dbReference>
<accession>D6AVD8</accession>
<feature type="domain" description="Adenylyl/Guanylyl and SMODS C-terminal sensor" evidence="1">
    <location>
        <begin position="40"/>
        <end position="166"/>
    </location>
</feature>
<sequence>MPSKAGSPRPPTDPYKKWISRLLDTPVPLKAISPARAFNNTEQFIEDRRPVDIRHSLTIDCEVVQNGWRPTSLRKMLEERTFLHANKALDFTITECSADRPFEVWWKVLNHGSEAEKRNEIRGQIIKSNRQDACHERTKFRGEHVVECYIIKDGVAVARDRIDVPIA</sequence>
<dbReference type="EMBL" id="DS999644">
    <property type="protein sequence ID" value="EFE78386.2"/>
    <property type="molecule type" value="Genomic_DNA"/>
</dbReference>
<dbReference type="Proteomes" id="UP000003986">
    <property type="component" value="Unassembled WGS sequence"/>
</dbReference>
<reference evidence="3" key="2">
    <citation type="submission" date="2008-12" db="EMBL/GenBank/DDBJ databases">
        <title>Annotation of Streptomyces roseosporus strain NRRL 15998.</title>
        <authorList>
            <consortium name="The Broad Institute Genome Sequencing Platform"/>
            <consortium name="Broad Institute Microbial Sequencing Center"/>
            <person name="Fischbach M."/>
            <person name="Ward D."/>
            <person name="Young S."/>
            <person name="Kodira C.D."/>
            <person name="Zeng Q."/>
            <person name="Koehrsen M."/>
            <person name="Godfrey P."/>
            <person name="Alvarado L."/>
            <person name="Berlin A.M."/>
            <person name="Borenstein D."/>
            <person name="Chen Z."/>
            <person name="Engels R."/>
            <person name="Freedman E."/>
            <person name="Gellesch M."/>
            <person name="Goldberg J."/>
            <person name="Griggs A."/>
            <person name="Gujja S."/>
            <person name="Heiman D.I."/>
            <person name="Hepburn T.A."/>
            <person name="Howarth C."/>
            <person name="Jen D."/>
            <person name="Larson L."/>
            <person name="Lewis B."/>
            <person name="Mehta T."/>
            <person name="Park D."/>
            <person name="Pearson M."/>
            <person name="Roberts A."/>
            <person name="Saif S."/>
            <person name="Shea T.D."/>
            <person name="Shenoy N."/>
            <person name="Sisk P."/>
            <person name="Stolte C."/>
            <person name="Sykes S.N."/>
            <person name="Walk T."/>
            <person name="White J."/>
            <person name="Yandava C."/>
            <person name="Straight P."/>
            <person name="Clardy J."/>
            <person name="Hung D."/>
            <person name="Kolter R."/>
            <person name="Mekalanos J."/>
            <person name="Walker S."/>
            <person name="Walsh C.T."/>
            <person name="Wieland B.L.C."/>
            <person name="Ilzarbe M."/>
            <person name="Galagan J."/>
            <person name="Nusbaum C."/>
            <person name="Birren B."/>
        </authorList>
    </citation>
    <scope>NUCLEOTIDE SEQUENCE [LARGE SCALE GENOMIC DNA]</scope>
    <source>
        <strain evidence="3">NRRL 15998</strain>
    </source>
</reference>
<evidence type="ECO:0000259" key="1">
    <source>
        <dbReference type="Pfam" id="PF18134"/>
    </source>
</evidence>
<name>D6AVD8_STRFL</name>